<organism evidence="2 3">
    <name type="scientific">Puccinia coronata f. sp. avenae</name>
    <dbReference type="NCBI Taxonomy" id="200324"/>
    <lineage>
        <taxon>Eukaryota</taxon>
        <taxon>Fungi</taxon>
        <taxon>Dikarya</taxon>
        <taxon>Basidiomycota</taxon>
        <taxon>Pucciniomycotina</taxon>
        <taxon>Pucciniomycetes</taxon>
        <taxon>Pucciniales</taxon>
        <taxon>Pucciniaceae</taxon>
        <taxon>Puccinia</taxon>
    </lineage>
</organism>
<comment type="caution">
    <text evidence="2">The sequence shown here is derived from an EMBL/GenBank/DDBJ whole genome shotgun (WGS) entry which is preliminary data.</text>
</comment>
<feature type="signal peptide" evidence="1">
    <location>
        <begin position="1"/>
        <end position="18"/>
    </location>
</feature>
<evidence type="ECO:0000256" key="1">
    <source>
        <dbReference type="SAM" id="SignalP"/>
    </source>
</evidence>
<name>A0A2N5TPI3_9BASI</name>
<keyword evidence="3" id="KW-1185">Reference proteome</keyword>
<evidence type="ECO:0008006" key="4">
    <source>
        <dbReference type="Google" id="ProtNLM"/>
    </source>
</evidence>
<evidence type="ECO:0000313" key="2">
    <source>
        <dbReference type="EMBL" id="PLW27417.1"/>
    </source>
</evidence>
<dbReference type="AlphaFoldDB" id="A0A2N5TPI3"/>
<accession>A0A2N5TPI3</accession>
<proteinExistence type="predicted"/>
<gene>
    <name evidence="2" type="ORF">PCANC_23507</name>
</gene>
<protein>
    <recommendedName>
        <fullName evidence="4">C2H2-type domain-containing protein</fullName>
    </recommendedName>
</protein>
<evidence type="ECO:0000313" key="3">
    <source>
        <dbReference type="Proteomes" id="UP000235388"/>
    </source>
</evidence>
<reference evidence="2 3" key="1">
    <citation type="submission" date="2017-11" db="EMBL/GenBank/DDBJ databases">
        <title>De novo assembly and phasing of dikaryotic genomes from two isolates of Puccinia coronata f. sp. avenae, the causal agent of oat crown rust.</title>
        <authorList>
            <person name="Miller M.E."/>
            <person name="Zhang Y."/>
            <person name="Omidvar V."/>
            <person name="Sperschneider J."/>
            <person name="Schwessinger B."/>
            <person name="Raley C."/>
            <person name="Palmer J.M."/>
            <person name="Garnica D."/>
            <person name="Upadhyaya N."/>
            <person name="Rathjen J."/>
            <person name="Taylor J.M."/>
            <person name="Park R.F."/>
            <person name="Dodds P.N."/>
            <person name="Hirsch C.D."/>
            <person name="Kianian S.F."/>
            <person name="Figueroa M."/>
        </authorList>
    </citation>
    <scope>NUCLEOTIDE SEQUENCE [LARGE SCALE GENOMIC DNA]</scope>
    <source>
        <strain evidence="2">12NC29</strain>
    </source>
</reference>
<dbReference type="Proteomes" id="UP000235388">
    <property type="component" value="Unassembled WGS sequence"/>
</dbReference>
<sequence>MHLPVCMLVRVLIPLVSAFGGRKFPHYNGCRTFSALQMNYADGTLGVTDSYVSWRCGVNGCTEKILQYQASCSGCYKEITQTVQHCRFHKPLPPTPQGNP</sequence>
<dbReference type="EMBL" id="PGCJ01000488">
    <property type="protein sequence ID" value="PLW27417.1"/>
    <property type="molecule type" value="Genomic_DNA"/>
</dbReference>
<feature type="chain" id="PRO_5014944120" description="C2H2-type domain-containing protein" evidence="1">
    <location>
        <begin position="19"/>
        <end position="100"/>
    </location>
</feature>
<keyword evidence="1" id="KW-0732">Signal</keyword>